<proteinExistence type="predicted"/>
<reference evidence="1 2" key="1">
    <citation type="submission" date="2007-01" db="EMBL/GenBank/DDBJ databases">
        <title>Complete sequence of Psychromonas ingrahamii 37.</title>
        <authorList>
            <consortium name="US DOE Joint Genome Institute"/>
            <person name="Copeland A."/>
            <person name="Lucas S."/>
            <person name="Lapidus A."/>
            <person name="Barry K."/>
            <person name="Detter J.C."/>
            <person name="Glavina del Rio T."/>
            <person name="Hammon N."/>
            <person name="Israni S."/>
            <person name="Dalin E."/>
            <person name="Tice H."/>
            <person name="Pitluck S."/>
            <person name="Thompson L.S."/>
            <person name="Brettin T."/>
            <person name="Bruce D."/>
            <person name="Han C."/>
            <person name="Tapia R."/>
            <person name="Schmutz J."/>
            <person name="Larimer F."/>
            <person name="Land M."/>
            <person name="Hauser L."/>
            <person name="Kyrpides N."/>
            <person name="Ivanova N."/>
            <person name="Staley J."/>
            <person name="Richardson P."/>
        </authorList>
    </citation>
    <scope>NUCLEOTIDE SEQUENCE [LARGE SCALE GENOMIC DNA]</scope>
    <source>
        <strain evidence="1 2">37</strain>
    </source>
</reference>
<organism evidence="1 2">
    <name type="scientific">Psychromonas ingrahamii (strain DSM 17664 / CCUG 51855 / 37)</name>
    <dbReference type="NCBI Taxonomy" id="357804"/>
    <lineage>
        <taxon>Bacteria</taxon>
        <taxon>Pseudomonadati</taxon>
        <taxon>Pseudomonadota</taxon>
        <taxon>Gammaproteobacteria</taxon>
        <taxon>Alteromonadales</taxon>
        <taxon>Psychromonadaceae</taxon>
        <taxon>Psychromonas</taxon>
    </lineage>
</organism>
<dbReference type="Proteomes" id="UP000000639">
    <property type="component" value="Chromosome"/>
</dbReference>
<accession>A1SVI6</accession>
<dbReference type="KEGG" id="pin:Ping_1715"/>
<dbReference type="EMBL" id="CP000510">
    <property type="protein sequence ID" value="ABM03501.1"/>
    <property type="molecule type" value="Genomic_DNA"/>
</dbReference>
<sequence length="132" mass="15051">MFNRFWQITPQHKLASHSHHCLIEGGTYCRLIIKCSLSAPPSFLNRFDKLARHKQPKASSINHRELGLIKAICTGNFIFNQGINTLLVRHSSSASARHIRTGYLARTQKIFQLLSAQLLFAKRPPIQPHARK</sequence>
<evidence type="ECO:0000313" key="2">
    <source>
        <dbReference type="Proteomes" id="UP000000639"/>
    </source>
</evidence>
<gene>
    <name evidence="1" type="ordered locus">Ping_1715</name>
</gene>
<dbReference type="HOGENOM" id="CLU_1915335_0_0_6"/>
<evidence type="ECO:0000313" key="1">
    <source>
        <dbReference type="EMBL" id="ABM03501.1"/>
    </source>
</evidence>
<name>A1SVI6_PSYIN</name>
<dbReference type="AlphaFoldDB" id="A1SVI6"/>
<keyword evidence="2" id="KW-1185">Reference proteome</keyword>
<protein>
    <submittedName>
        <fullName evidence="1">Uncharacterized protein</fullName>
    </submittedName>
</protein>